<keyword evidence="5" id="KW-1185">Reference proteome</keyword>
<dbReference type="EMBL" id="CH408034">
    <property type="protein sequence ID" value="EAQ84809.1"/>
    <property type="molecule type" value="Genomic_DNA"/>
</dbReference>
<sequence length="581" mass="63548">MRFRSSTSRRRPLHAIQDPLGNGLTTVRIQPANDFHGCCSTGKTKDSSVTATIQGRQANLSSAHDDGPHGSPQWHIHRDGGSADEVGLGGQMQLEFGRYATYDDVAFGLTRHWTLNKLQSLTVLIPEAFLDDRGTRLQEEGGRQHFQYVGGEGGTGKSRVIHAIKDMFRLKHGLYTLLLTGTSGNAAALIGGVTLHSAANIAFEGRAATAKNISEEEKLRWKNMIMLVIDEISQVGGLTLAAVDSRLKQYRDDQHRPFGGIPMVIFFGDFFQFNPVLQTSLLLPRPRDRGGQRPESSAKHLAAHRLFLQFTNVVILREQVRAAGCPRLRGFLRRLRNGDQTELDFQRLCHRLHTPSCESSFVDGLRAITPLNQDRWDPNMAAVVQWAPADPRPVLLRPRHAGRGDSQPICRAEGGQRGAFPRPSTSFPDLAAGTIALANDVTLHLGPPMAVLLQSDDSADLAIPGLPNGTVLIKSKTVAIPSQMRGNRRQMGAQAGFQMGHSTERGLFALPAFAMTDQRSQGKQFSNVLINLKGVHSSGTATRPSFMSLGRGALARPWGFRAQIVAQLSTVALFWSSFSAE</sequence>
<protein>
    <recommendedName>
        <fullName evidence="1">ATP-dependent DNA helicase</fullName>
        <ecNumber evidence="1">5.6.2.3</ecNumber>
    </recommendedName>
</protein>
<dbReference type="HOGENOM" id="CLU_001248_0_0_1"/>
<name>Q2GT81_CHAGB</name>
<comment type="cofactor">
    <cofactor evidence="1">
        <name>Mg(2+)</name>
        <dbReference type="ChEBI" id="CHEBI:18420"/>
    </cofactor>
</comment>
<dbReference type="OrthoDB" id="5095382at2759"/>
<dbReference type="AlphaFoldDB" id="Q2GT81"/>
<keyword evidence="1" id="KW-0234">DNA repair</keyword>
<feature type="region of interest" description="Disordered" evidence="2">
    <location>
        <begin position="60"/>
        <end position="80"/>
    </location>
</feature>
<organism evidence="4 5">
    <name type="scientific">Chaetomium globosum (strain ATCC 6205 / CBS 148.51 / DSM 1962 / NBRC 6347 / NRRL 1970)</name>
    <name type="common">Soil fungus</name>
    <dbReference type="NCBI Taxonomy" id="306901"/>
    <lineage>
        <taxon>Eukaryota</taxon>
        <taxon>Fungi</taxon>
        <taxon>Dikarya</taxon>
        <taxon>Ascomycota</taxon>
        <taxon>Pezizomycotina</taxon>
        <taxon>Sordariomycetes</taxon>
        <taxon>Sordariomycetidae</taxon>
        <taxon>Sordariales</taxon>
        <taxon>Chaetomiaceae</taxon>
        <taxon>Chaetomium</taxon>
    </lineage>
</organism>
<feature type="domain" description="DNA helicase Pif1-like DEAD-box helicase" evidence="3">
    <location>
        <begin position="145"/>
        <end position="279"/>
    </location>
</feature>
<dbReference type="Pfam" id="PF05970">
    <property type="entry name" value="PIF1"/>
    <property type="match status" value="1"/>
</dbReference>
<keyword evidence="1" id="KW-0067">ATP-binding</keyword>
<proteinExistence type="inferred from homology"/>
<dbReference type="PANTHER" id="PTHR47642">
    <property type="entry name" value="ATP-DEPENDENT DNA HELICASE"/>
    <property type="match status" value="1"/>
</dbReference>
<dbReference type="GO" id="GO:0000723">
    <property type="term" value="P:telomere maintenance"/>
    <property type="evidence" value="ECO:0007669"/>
    <property type="project" value="InterPro"/>
</dbReference>
<dbReference type="GO" id="GO:0006310">
    <property type="term" value="P:DNA recombination"/>
    <property type="evidence" value="ECO:0007669"/>
    <property type="project" value="UniProtKB-KW"/>
</dbReference>
<evidence type="ECO:0000313" key="5">
    <source>
        <dbReference type="Proteomes" id="UP000001056"/>
    </source>
</evidence>
<evidence type="ECO:0000313" key="4">
    <source>
        <dbReference type="EMBL" id="EAQ84809.1"/>
    </source>
</evidence>
<keyword evidence="1" id="KW-0227">DNA damage</keyword>
<dbReference type="InterPro" id="IPR010285">
    <property type="entry name" value="DNA_helicase_pif1-like_DEAD"/>
</dbReference>
<dbReference type="Gene3D" id="3.40.50.300">
    <property type="entry name" value="P-loop containing nucleotide triphosphate hydrolases"/>
    <property type="match status" value="1"/>
</dbReference>
<dbReference type="eggNOG" id="KOG0987">
    <property type="taxonomic scope" value="Eukaryota"/>
</dbReference>
<dbReference type="GeneID" id="4394834"/>
<dbReference type="InterPro" id="IPR027417">
    <property type="entry name" value="P-loop_NTPase"/>
</dbReference>
<keyword evidence="1" id="KW-0547">Nucleotide-binding</keyword>
<dbReference type="GO" id="GO:0006281">
    <property type="term" value="P:DNA repair"/>
    <property type="evidence" value="ECO:0007669"/>
    <property type="project" value="UniProtKB-KW"/>
</dbReference>
<dbReference type="SUPFAM" id="SSF52540">
    <property type="entry name" value="P-loop containing nucleoside triphosphate hydrolases"/>
    <property type="match status" value="1"/>
</dbReference>
<dbReference type="Proteomes" id="UP000001056">
    <property type="component" value="Unassembled WGS sequence"/>
</dbReference>
<dbReference type="InterPro" id="IPR051055">
    <property type="entry name" value="PIF1_helicase"/>
</dbReference>
<evidence type="ECO:0000259" key="3">
    <source>
        <dbReference type="Pfam" id="PF05970"/>
    </source>
</evidence>
<evidence type="ECO:0000256" key="2">
    <source>
        <dbReference type="SAM" id="MobiDB-lite"/>
    </source>
</evidence>
<keyword evidence="1" id="KW-0347">Helicase</keyword>
<keyword evidence="1" id="KW-0233">DNA recombination</keyword>
<comment type="catalytic activity">
    <reaction evidence="1">
        <text>ATP + H2O = ADP + phosphate + H(+)</text>
        <dbReference type="Rhea" id="RHEA:13065"/>
        <dbReference type="ChEBI" id="CHEBI:15377"/>
        <dbReference type="ChEBI" id="CHEBI:15378"/>
        <dbReference type="ChEBI" id="CHEBI:30616"/>
        <dbReference type="ChEBI" id="CHEBI:43474"/>
        <dbReference type="ChEBI" id="CHEBI:456216"/>
        <dbReference type="EC" id="5.6.2.3"/>
    </reaction>
</comment>
<dbReference type="InParanoid" id="Q2GT81"/>
<dbReference type="EC" id="5.6.2.3" evidence="1"/>
<dbReference type="GO" id="GO:0043139">
    <property type="term" value="F:5'-3' DNA helicase activity"/>
    <property type="evidence" value="ECO:0007669"/>
    <property type="project" value="UniProtKB-EC"/>
</dbReference>
<gene>
    <name evidence="4" type="ORF">CHGG_08823</name>
</gene>
<keyword evidence="1" id="KW-0378">Hydrolase</keyword>
<comment type="similarity">
    <text evidence="1">Belongs to the helicase family.</text>
</comment>
<accession>Q2GT81</accession>
<dbReference type="VEuPathDB" id="FungiDB:CHGG_08823"/>
<reference evidence="5" key="1">
    <citation type="journal article" date="2015" name="Genome Announc.">
        <title>Draft genome sequence of the cellulolytic fungus Chaetomium globosum.</title>
        <authorList>
            <person name="Cuomo C.A."/>
            <person name="Untereiner W.A."/>
            <person name="Ma L.-J."/>
            <person name="Grabherr M."/>
            <person name="Birren B.W."/>
        </authorList>
    </citation>
    <scope>NUCLEOTIDE SEQUENCE [LARGE SCALE GENOMIC DNA]</scope>
    <source>
        <strain evidence="5">ATCC 6205 / CBS 148.51 / DSM 1962 / NBRC 6347 / NRRL 1970</strain>
    </source>
</reference>
<dbReference type="GO" id="GO:0005524">
    <property type="term" value="F:ATP binding"/>
    <property type="evidence" value="ECO:0007669"/>
    <property type="project" value="UniProtKB-KW"/>
</dbReference>
<dbReference type="RefSeq" id="XP_001226750.1">
    <property type="nucleotide sequence ID" value="XM_001226749.1"/>
</dbReference>
<dbReference type="GO" id="GO:0016887">
    <property type="term" value="F:ATP hydrolysis activity"/>
    <property type="evidence" value="ECO:0007669"/>
    <property type="project" value="RHEA"/>
</dbReference>
<evidence type="ECO:0000256" key="1">
    <source>
        <dbReference type="RuleBase" id="RU363044"/>
    </source>
</evidence>